<dbReference type="InterPro" id="IPR011013">
    <property type="entry name" value="Gal_mutarotase_sf_dom"/>
</dbReference>
<keyword evidence="2" id="KW-1185">Reference proteome</keyword>
<dbReference type="GO" id="GO:0005975">
    <property type="term" value="P:carbohydrate metabolic process"/>
    <property type="evidence" value="ECO:0007669"/>
    <property type="project" value="InterPro"/>
</dbReference>
<dbReference type="AlphaFoldDB" id="A0A556QK07"/>
<dbReference type="Gene3D" id="2.70.98.10">
    <property type="match status" value="1"/>
</dbReference>
<proteinExistence type="predicted"/>
<name>A0A556QK07_9BACT</name>
<evidence type="ECO:0000313" key="2">
    <source>
        <dbReference type="Proteomes" id="UP000315648"/>
    </source>
</evidence>
<accession>A0A556QK07</accession>
<dbReference type="InterPro" id="IPR014718">
    <property type="entry name" value="GH-type_carb-bd"/>
</dbReference>
<dbReference type="OrthoDB" id="9795355at2"/>
<organism evidence="1 2">
    <name type="scientific">Rariglobus hedericola</name>
    <dbReference type="NCBI Taxonomy" id="2597822"/>
    <lineage>
        <taxon>Bacteria</taxon>
        <taxon>Pseudomonadati</taxon>
        <taxon>Verrucomicrobiota</taxon>
        <taxon>Opitutia</taxon>
        <taxon>Opitutales</taxon>
        <taxon>Opitutaceae</taxon>
        <taxon>Rariglobus</taxon>
    </lineage>
</organism>
<dbReference type="GO" id="GO:0016853">
    <property type="term" value="F:isomerase activity"/>
    <property type="evidence" value="ECO:0007669"/>
    <property type="project" value="InterPro"/>
</dbReference>
<dbReference type="Proteomes" id="UP000315648">
    <property type="component" value="Unassembled WGS sequence"/>
</dbReference>
<evidence type="ECO:0000313" key="1">
    <source>
        <dbReference type="EMBL" id="TSJ76976.1"/>
    </source>
</evidence>
<dbReference type="GO" id="GO:0030246">
    <property type="term" value="F:carbohydrate binding"/>
    <property type="evidence" value="ECO:0007669"/>
    <property type="project" value="InterPro"/>
</dbReference>
<dbReference type="SUPFAM" id="SSF74650">
    <property type="entry name" value="Galactose mutarotase-like"/>
    <property type="match status" value="1"/>
</dbReference>
<gene>
    <name evidence="1" type="ORF">FPL22_12740</name>
</gene>
<protein>
    <submittedName>
        <fullName evidence="1">Aldose epimerase</fullName>
    </submittedName>
</protein>
<comment type="caution">
    <text evidence="1">The sequence shown here is derived from an EMBL/GenBank/DDBJ whole genome shotgun (WGS) entry which is preliminary data.</text>
</comment>
<dbReference type="Pfam" id="PF01263">
    <property type="entry name" value="Aldose_epim"/>
    <property type="match status" value="1"/>
</dbReference>
<sequence>MEKVSYLGKTLTRWQVGNSTFLALPEHGARLMNWHLALGDSTTRDILYWPEDANFDEFHKVRGGNPILFPFNARTFEAGELGYWRDPAGVRRVMPMHGFARQGEFKVTRLDARGFTAVLVPSDEAKQAYPFNYEFSVAYRFSELGLACELTLRNLDTQPIPWSAGHHFYFTMPWAEGQTRGDYIIRIPSTRTHRQDPAGKLIPGPALKPEERLDNPALIDAIHLGLKSNAVSFGPAAGPGSVTVRNGTAAVPPAEAAFVTWSGSPESPYYCVEPWMGPPNAPETKVGLHWVQPGQAQSFVVEIAVK</sequence>
<reference evidence="1 2" key="1">
    <citation type="submission" date="2019-07" db="EMBL/GenBank/DDBJ databases">
        <title>Description of 53C-WASEF.</title>
        <authorList>
            <person name="Pitt A."/>
            <person name="Hahn M.W."/>
        </authorList>
    </citation>
    <scope>NUCLEOTIDE SEQUENCE [LARGE SCALE GENOMIC DNA]</scope>
    <source>
        <strain evidence="1 2">53C-WASEF</strain>
    </source>
</reference>
<dbReference type="RefSeq" id="WP_144230797.1">
    <property type="nucleotide sequence ID" value="NZ_CBCRVV010000006.1"/>
</dbReference>
<dbReference type="InterPro" id="IPR008183">
    <property type="entry name" value="Aldose_1/G6P_1-epimerase"/>
</dbReference>
<dbReference type="EMBL" id="VMBG01000002">
    <property type="protein sequence ID" value="TSJ76976.1"/>
    <property type="molecule type" value="Genomic_DNA"/>
</dbReference>